<keyword evidence="5" id="KW-0460">Magnesium</keyword>
<dbReference type="Proteomes" id="UP000238348">
    <property type="component" value="Chromosome"/>
</dbReference>
<evidence type="ECO:0000256" key="5">
    <source>
        <dbReference type="ARBA" id="ARBA00022842"/>
    </source>
</evidence>
<sequence length="374" mass="38786">MAEHIKDGPSAPRADAGAGDRTLEGTANPGARLFLDFLSSIRPEIDASLERRWRDKVRDVERYGREVAAMATEAKSLTLRGGKRFRAGLLVAAYQGVAPDAPLAPAIDAGVALELLQTYLLIQDDWIDGDTVRRGDRTVHVALADVLGDVHLGASSAILAGDLTWSFALGALASAAAPPDRALAAVQLFCKMHEDVVIGQHLDVVGRAEDVEQMHALKTGSYTVRGPLALGATLAGAPAEVVAALERFAAPVGVAFQLRDDLLGAFGSAAATGKPVGNDLRAGKRTAVLAAAEGRLDAAGQGAVARAFGHKDASDEAVATATAALEACGARRAVEERLAALCGEAEDLGRSLPVTERARRILSGAASALRWTGA</sequence>
<comment type="cofactor">
    <cofactor evidence="1">
        <name>Mg(2+)</name>
        <dbReference type="ChEBI" id="CHEBI:18420"/>
    </cofactor>
</comment>
<dbReference type="GO" id="GO:0004659">
    <property type="term" value="F:prenyltransferase activity"/>
    <property type="evidence" value="ECO:0007669"/>
    <property type="project" value="InterPro"/>
</dbReference>
<evidence type="ECO:0000256" key="6">
    <source>
        <dbReference type="RuleBase" id="RU004466"/>
    </source>
</evidence>
<organism evidence="8 9">
    <name type="scientific">Sorangium cellulosum</name>
    <name type="common">Polyangium cellulosum</name>
    <dbReference type="NCBI Taxonomy" id="56"/>
    <lineage>
        <taxon>Bacteria</taxon>
        <taxon>Pseudomonadati</taxon>
        <taxon>Myxococcota</taxon>
        <taxon>Polyangia</taxon>
        <taxon>Polyangiales</taxon>
        <taxon>Polyangiaceae</taxon>
        <taxon>Sorangium</taxon>
    </lineage>
</organism>
<dbReference type="GO" id="GO:0008299">
    <property type="term" value="P:isoprenoid biosynthetic process"/>
    <property type="evidence" value="ECO:0007669"/>
    <property type="project" value="InterPro"/>
</dbReference>
<evidence type="ECO:0000256" key="7">
    <source>
        <dbReference type="SAM" id="MobiDB-lite"/>
    </source>
</evidence>
<dbReference type="CDD" id="cd00685">
    <property type="entry name" value="Trans_IPPS_HT"/>
    <property type="match status" value="1"/>
</dbReference>
<dbReference type="SFLD" id="SFLDS00005">
    <property type="entry name" value="Isoprenoid_Synthase_Type_I"/>
    <property type="match status" value="1"/>
</dbReference>
<dbReference type="PROSITE" id="PS00723">
    <property type="entry name" value="POLYPRENYL_SYNTHASE_1"/>
    <property type="match status" value="1"/>
</dbReference>
<dbReference type="PROSITE" id="PS00444">
    <property type="entry name" value="POLYPRENYL_SYNTHASE_2"/>
    <property type="match status" value="1"/>
</dbReference>
<reference evidence="8 9" key="1">
    <citation type="submission" date="2015-09" db="EMBL/GenBank/DDBJ databases">
        <title>Sorangium comparison.</title>
        <authorList>
            <person name="Zaburannyi N."/>
            <person name="Bunk B."/>
            <person name="Overmann J."/>
            <person name="Mueller R."/>
        </authorList>
    </citation>
    <scope>NUCLEOTIDE SEQUENCE [LARGE SCALE GENOMIC DNA]</scope>
    <source>
        <strain evidence="8 9">So ce26</strain>
    </source>
</reference>
<proteinExistence type="inferred from homology"/>
<dbReference type="Pfam" id="PF00348">
    <property type="entry name" value="polyprenyl_synt"/>
    <property type="match status" value="1"/>
</dbReference>
<feature type="region of interest" description="Disordered" evidence="7">
    <location>
        <begin position="1"/>
        <end position="22"/>
    </location>
</feature>
<dbReference type="PANTHER" id="PTHR12001:SF85">
    <property type="entry name" value="SHORT CHAIN ISOPRENYL DIPHOSPHATE SYNTHASE"/>
    <property type="match status" value="1"/>
</dbReference>
<evidence type="ECO:0000256" key="2">
    <source>
        <dbReference type="ARBA" id="ARBA00006706"/>
    </source>
</evidence>
<dbReference type="OrthoDB" id="9805316at2"/>
<dbReference type="RefSeq" id="WP_104982380.1">
    <property type="nucleotide sequence ID" value="NZ_CP012673.1"/>
</dbReference>
<dbReference type="GO" id="GO:0046872">
    <property type="term" value="F:metal ion binding"/>
    <property type="evidence" value="ECO:0007669"/>
    <property type="project" value="UniProtKB-KW"/>
</dbReference>
<accession>A0A2L0EWV6</accession>
<dbReference type="SUPFAM" id="SSF48576">
    <property type="entry name" value="Terpenoid synthases"/>
    <property type="match status" value="1"/>
</dbReference>
<evidence type="ECO:0000256" key="1">
    <source>
        <dbReference type="ARBA" id="ARBA00001946"/>
    </source>
</evidence>
<dbReference type="PANTHER" id="PTHR12001">
    <property type="entry name" value="GERANYLGERANYL PYROPHOSPHATE SYNTHASE"/>
    <property type="match status" value="1"/>
</dbReference>
<protein>
    <submittedName>
        <fullName evidence="8">Geranyltranstransferase</fullName>
    </submittedName>
</protein>
<name>A0A2L0EWV6_SORCE</name>
<evidence type="ECO:0000256" key="3">
    <source>
        <dbReference type="ARBA" id="ARBA00022679"/>
    </source>
</evidence>
<gene>
    <name evidence="8" type="primary">ispA</name>
    <name evidence="8" type="ORF">SOCE26_052000</name>
</gene>
<dbReference type="Gene3D" id="1.10.600.10">
    <property type="entry name" value="Farnesyl Diphosphate Synthase"/>
    <property type="match status" value="1"/>
</dbReference>
<dbReference type="InterPro" id="IPR008949">
    <property type="entry name" value="Isoprenoid_synthase_dom_sf"/>
</dbReference>
<keyword evidence="4" id="KW-0479">Metal-binding</keyword>
<keyword evidence="3 6" id="KW-0808">Transferase</keyword>
<evidence type="ECO:0000313" key="8">
    <source>
        <dbReference type="EMBL" id="AUX43745.1"/>
    </source>
</evidence>
<evidence type="ECO:0000256" key="4">
    <source>
        <dbReference type="ARBA" id="ARBA00022723"/>
    </source>
</evidence>
<comment type="similarity">
    <text evidence="2 6">Belongs to the FPP/GGPP synthase family.</text>
</comment>
<dbReference type="InterPro" id="IPR000092">
    <property type="entry name" value="Polyprenyl_synt"/>
</dbReference>
<dbReference type="EMBL" id="CP012673">
    <property type="protein sequence ID" value="AUX43745.1"/>
    <property type="molecule type" value="Genomic_DNA"/>
</dbReference>
<dbReference type="AlphaFoldDB" id="A0A2L0EWV6"/>
<dbReference type="InterPro" id="IPR033749">
    <property type="entry name" value="Polyprenyl_synt_CS"/>
</dbReference>
<evidence type="ECO:0000313" key="9">
    <source>
        <dbReference type="Proteomes" id="UP000238348"/>
    </source>
</evidence>